<accession>A0ABV5RTJ0</accession>
<comment type="subcellular location">
    <subcellularLocation>
        <location evidence="1">Membrane</location>
        <topology evidence="1">Multi-pass membrane protein</topology>
    </subcellularLocation>
</comment>
<evidence type="ECO:0000256" key="1">
    <source>
        <dbReference type="ARBA" id="ARBA00004141"/>
    </source>
</evidence>
<keyword evidence="5" id="KW-0406">Ion transport</keyword>
<sequence length="404" mass="42328">MLFIDLAIMLGLARVLGMLARRLGQPVVLGEITAGILLGPTFLGAPAVEWLFPADTRQQLTAFAAVGVAIFMLTVGTEIDPALLRGRRRTVGLITVSSVLLPFGFGAVLALYLWRAESAPPLGFVLFMGVALSITAFPVLARILSDQGRLTTRLGNISISSAALIDALAWVLLATVLAVVGGTGQDPWRLVAFLPFVVITFTVVPFIARKTRVRAGNQAGGVGVLTVVCCGLLLAGAATEWMGLHYIFGAFVFGAALARTGVDGNRFLQSVRGLTDVNSALLLPVFFLVAGLQVDLSRLDRLTLVDVLVVVALAVAGKFFAAYGAARVSGLDARESAAIGILMNTRGLTELVVLGVGREAGLISPAVYSLMVVMAVLTTAMTGPSLQTLMPANSPVDVWSARNS</sequence>
<keyword evidence="10" id="KW-1185">Reference proteome</keyword>
<keyword evidence="6 7" id="KW-0472">Membrane</keyword>
<keyword evidence="2" id="KW-0813">Transport</keyword>
<dbReference type="Proteomes" id="UP001589532">
    <property type="component" value="Unassembled WGS sequence"/>
</dbReference>
<gene>
    <name evidence="9" type="ORF">ACFFSA_06620</name>
</gene>
<dbReference type="RefSeq" id="WP_344987685.1">
    <property type="nucleotide sequence ID" value="NZ_BAAAXV010000001.1"/>
</dbReference>
<evidence type="ECO:0000256" key="2">
    <source>
        <dbReference type="ARBA" id="ARBA00022448"/>
    </source>
</evidence>
<organism evidence="9 10">
    <name type="scientific">Nonomuraea helvata</name>
    <dbReference type="NCBI Taxonomy" id="37484"/>
    <lineage>
        <taxon>Bacteria</taxon>
        <taxon>Bacillati</taxon>
        <taxon>Actinomycetota</taxon>
        <taxon>Actinomycetes</taxon>
        <taxon>Streptosporangiales</taxon>
        <taxon>Streptosporangiaceae</taxon>
        <taxon>Nonomuraea</taxon>
    </lineage>
</organism>
<dbReference type="InterPro" id="IPR038770">
    <property type="entry name" value="Na+/solute_symporter_sf"/>
</dbReference>
<evidence type="ECO:0000256" key="3">
    <source>
        <dbReference type="ARBA" id="ARBA00022692"/>
    </source>
</evidence>
<feature type="transmembrane region" description="Helical" evidence="7">
    <location>
        <begin position="60"/>
        <end position="79"/>
    </location>
</feature>
<feature type="transmembrane region" description="Helical" evidence="7">
    <location>
        <begin position="362"/>
        <end position="381"/>
    </location>
</feature>
<feature type="transmembrane region" description="Helical" evidence="7">
    <location>
        <begin position="219"/>
        <end position="238"/>
    </location>
</feature>
<feature type="transmembrane region" description="Helical" evidence="7">
    <location>
        <begin position="91"/>
        <end position="114"/>
    </location>
</feature>
<dbReference type="PANTHER" id="PTHR32468">
    <property type="entry name" value="CATION/H + ANTIPORTER"/>
    <property type="match status" value="1"/>
</dbReference>
<feature type="domain" description="Cation/H+ exchanger transmembrane" evidence="8">
    <location>
        <begin position="13"/>
        <end position="390"/>
    </location>
</feature>
<dbReference type="Gene3D" id="1.20.1530.20">
    <property type="match status" value="1"/>
</dbReference>
<evidence type="ECO:0000259" key="8">
    <source>
        <dbReference type="Pfam" id="PF00999"/>
    </source>
</evidence>
<name>A0ABV5RTJ0_9ACTN</name>
<evidence type="ECO:0000313" key="9">
    <source>
        <dbReference type="EMBL" id="MFB9622747.1"/>
    </source>
</evidence>
<protein>
    <submittedName>
        <fullName evidence="9">Cation:proton antiporter</fullName>
    </submittedName>
</protein>
<feature type="transmembrane region" description="Helical" evidence="7">
    <location>
        <begin position="188"/>
        <end position="207"/>
    </location>
</feature>
<keyword evidence="3 7" id="KW-0812">Transmembrane</keyword>
<feature type="transmembrane region" description="Helical" evidence="7">
    <location>
        <begin position="274"/>
        <end position="292"/>
    </location>
</feature>
<evidence type="ECO:0000256" key="5">
    <source>
        <dbReference type="ARBA" id="ARBA00023065"/>
    </source>
</evidence>
<feature type="transmembrane region" description="Helical" evidence="7">
    <location>
        <begin position="244"/>
        <end position="262"/>
    </location>
</feature>
<dbReference type="InterPro" id="IPR006153">
    <property type="entry name" value="Cation/H_exchanger_TM"/>
</dbReference>
<evidence type="ECO:0000256" key="4">
    <source>
        <dbReference type="ARBA" id="ARBA00022989"/>
    </source>
</evidence>
<feature type="transmembrane region" description="Helical" evidence="7">
    <location>
        <begin position="304"/>
        <end position="325"/>
    </location>
</feature>
<dbReference type="PANTHER" id="PTHR32468:SF0">
    <property type="entry name" value="K(+)_H(+) ANTIPORTER 1"/>
    <property type="match status" value="1"/>
</dbReference>
<dbReference type="InterPro" id="IPR050794">
    <property type="entry name" value="CPA2_transporter"/>
</dbReference>
<feature type="transmembrane region" description="Helical" evidence="7">
    <location>
        <begin position="120"/>
        <end position="141"/>
    </location>
</feature>
<proteinExistence type="predicted"/>
<dbReference type="EMBL" id="JBHMBW010000003">
    <property type="protein sequence ID" value="MFB9622747.1"/>
    <property type="molecule type" value="Genomic_DNA"/>
</dbReference>
<evidence type="ECO:0000313" key="10">
    <source>
        <dbReference type="Proteomes" id="UP001589532"/>
    </source>
</evidence>
<evidence type="ECO:0000256" key="6">
    <source>
        <dbReference type="ARBA" id="ARBA00023136"/>
    </source>
</evidence>
<comment type="caution">
    <text evidence="9">The sequence shown here is derived from an EMBL/GenBank/DDBJ whole genome shotgun (WGS) entry which is preliminary data.</text>
</comment>
<reference evidence="9 10" key="1">
    <citation type="submission" date="2024-09" db="EMBL/GenBank/DDBJ databases">
        <authorList>
            <person name="Sun Q."/>
            <person name="Mori K."/>
        </authorList>
    </citation>
    <scope>NUCLEOTIDE SEQUENCE [LARGE SCALE GENOMIC DNA]</scope>
    <source>
        <strain evidence="9 10">JCM 3143</strain>
    </source>
</reference>
<feature type="transmembrane region" description="Helical" evidence="7">
    <location>
        <begin position="162"/>
        <end position="182"/>
    </location>
</feature>
<keyword evidence="4 7" id="KW-1133">Transmembrane helix</keyword>
<feature type="transmembrane region" description="Helical" evidence="7">
    <location>
        <begin position="27"/>
        <end position="48"/>
    </location>
</feature>
<dbReference type="Pfam" id="PF00999">
    <property type="entry name" value="Na_H_Exchanger"/>
    <property type="match status" value="1"/>
</dbReference>
<evidence type="ECO:0000256" key="7">
    <source>
        <dbReference type="SAM" id="Phobius"/>
    </source>
</evidence>